<feature type="compositionally biased region" description="Polar residues" evidence="14">
    <location>
        <begin position="459"/>
        <end position="474"/>
    </location>
</feature>
<accession>A0A5N6NUL1</accession>
<dbReference type="Pfam" id="PF10250">
    <property type="entry name" value="O-FucT"/>
    <property type="match status" value="2"/>
</dbReference>
<dbReference type="EMBL" id="SZYD01000009">
    <property type="protein sequence ID" value="KAD5317478.1"/>
    <property type="molecule type" value="Genomic_DNA"/>
</dbReference>
<evidence type="ECO:0000256" key="13">
    <source>
        <dbReference type="ARBA" id="ARBA00030350"/>
    </source>
</evidence>
<feature type="region of interest" description="Disordered" evidence="14">
    <location>
        <begin position="454"/>
        <end position="474"/>
    </location>
</feature>
<keyword evidence="8 15" id="KW-1133">Transmembrane helix</keyword>
<evidence type="ECO:0000256" key="4">
    <source>
        <dbReference type="ARBA" id="ARBA00022676"/>
    </source>
</evidence>
<evidence type="ECO:0000256" key="14">
    <source>
        <dbReference type="SAM" id="MobiDB-lite"/>
    </source>
</evidence>
<evidence type="ECO:0000256" key="8">
    <source>
        <dbReference type="ARBA" id="ARBA00022989"/>
    </source>
</evidence>
<dbReference type="GO" id="GO:0005737">
    <property type="term" value="C:cytoplasm"/>
    <property type="evidence" value="ECO:0007669"/>
    <property type="project" value="TreeGrafter"/>
</dbReference>
<keyword evidence="4" id="KW-0328">Glycosyltransferase</keyword>
<keyword evidence="17" id="KW-1185">Reference proteome</keyword>
<dbReference type="GO" id="GO:0006004">
    <property type="term" value="P:fucose metabolic process"/>
    <property type="evidence" value="ECO:0007669"/>
    <property type="project" value="UniProtKB-KW"/>
</dbReference>
<evidence type="ECO:0000256" key="1">
    <source>
        <dbReference type="ARBA" id="ARBA00004606"/>
    </source>
</evidence>
<feature type="compositionally biased region" description="Polar residues" evidence="14">
    <location>
        <begin position="1"/>
        <end position="10"/>
    </location>
</feature>
<evidence type="ECO:0000256" key="2">
    <source>
        <dbReference type="ARBA" id="ARBA00004881"/>
    </source>
</evidence>
<comment type="pathway">
    <text evidence="2">Glycan metabolism.</text>
</comment>
<gene>
    <name evidence="16" type="ORF">E3N88_17424</name>
</gene>
<evidence type="ECO:0000313" key="16">
    <source>
        <dbReference type="EMBL" id="KAD5317478.1"/>
    </source>
</evidence>
<dbReference type="InterPro" id="IPR019378">
    <property type="entry name" value="GDP-Fuc_O-FucTrfase"/>
</dbReference>
<comment type="caution">
    <text evidence="16">The sequence shown here is derived from an EMBL/GenBank/DDBJ whole genome shotgun (WGS) entry which is preliminary data.</text>
</comment>
<evidence type="ECO:0000256" key="11">
    <source>
        <dbReference type="ARBA" id="ARBA00023253"/>
    </source>
</evidence>
<keyword evidence="6 15" id="KW-0812">Transmembrane</keyword>
<protein>
    <recommendedName>
        <fullName evidence="13">O-fucosyltransferase family protein</fullName>
    </recommendedName>
</protein>
<evidence type="ECO:0000256" key="10">
    <source>
        <dbReference type="ARBA" id="ARBA00023180"/>
    </source>
</evidence>
<dbReference type="GO" id="GO:0016020">
    <property type="term" value="C:membrane"/>
    <property type="evidence" value="ECO:0007669"/>
    <property type="project" value="UniProtKB-SubCell"/>
</dbReference>
<keyword evidence="5" id="KW-0808">Transferase</keyword>
<name>A0A5N6NUL1_9ASTR</name>
<proteinExistence type="inferred from homology"/>
<keyword evidence="12" id="KW-0119">Carbohydrate metabolism</keyword>
<keyword evidence="9 15" id="KW-0472">Membrane</keyword>
<dbReference type="CDD" id="cd11299">
    <property type="entry name" value="O-FucT_plant"/>
    <property type="match status" value="1"/>
</dbReference>
<dbReference type="OrthoDB" id="2015856at2759"/>
<keyword evidence="11" id="KW-0294">Fucose metabolism</keyword>
<dbReference type="PANTHER" id="PTHR31741">
    <property type="entry name" value="OS02G0726500 PROTEIN-RELATED"/>
    <property type="match status" value="1"/>
</dbReference>
<evidence type="ECO:0000256" key="6">
    <source>
        <dbReference type="ARBA" id="ARBA00022692"/>
    </source>
</evidence>
<evidence type="ECO:0000256" key="12">
    <source>
        <dbReference type="ARBA" id="ARBA00023277"/>
    </source>
</evidence>
<dbReference type="InterPro" id="IPR024709">
    <property type="entry name" value="FucosylTrfase_pln"/>
</dbReference>
<feature type="region of interest" description="Disordered" evidence="14">
    <location>
        <begin position="1"/>
        <end position="22"/>
    </location>
</feature>
<comment type="subcellular location">
    <subcellularLocation>
        <location evidence="1">Membrane</location>
        <topology evidence="1">Single-pass type II membrane protein</topology>
    </subcellularLocation>
</comment>
<evidence type="ECO:0000256" key="15">
    <source>
        <dbReference type="SAM" id="Phobius"/>
    </source>
</evidence>
<sequence>MTTGGATPTSPRFGGVSAHRRRANDVTAASPDFDLVNSLEEQQEQGCQLLDINGCLKEAAVDCFCFGSCMTSCQNLHHHDCNLLHRKLSVEMGGYGKLGRNFLRTLLGCLIIVVGLSVFVRMACTASGEERNFSTNGYLLVHANGGLNQMRAGICDMVAIAKMMNASMVLPSLDHQSFWTDHSDFKDIFDWRHFIDNLKDDVEIVESLPPEYATVKPFVKAPVSWSKSSYYRREMKALLQKYKVIRFTHSDARLANNGIPSSYQKLRCRANYEALRYSDEIESLSKKLVERLRSDGEPYIALHLSMDAFRDEYPNVYSHNTLATADELVTLSRYQNRLAALDYNVALESDVFAYTYDGNMAKAVQGHRRFEGFRKTINPHRLHFVKLIDQLDAGEISWETFSTKVQMIHKDRVGAPYNRKPGPSAKLEESFYANPFPGCICDGSRNKTIRVVPDHRPSQGKNELRSSVQIGFSS</sequence>
<evidence type="ECO:0000256" key="5">
    <source>
        <dbReference type="ARBA" id="ARBA00022679"/>
    </source>
</evidence>
<keyword evidence="10" id="KW-0325">Glycoprotein</keyword>
<evidence type="ECO:0000256" key="7">
    <source>
        <dbReference type="ARBA" id="ARBA00022968"/>
    </source>
</evidence>
<evidence type="ECO:0000256" key="9">
    <source>
        <dbReference type="ARBA" id="ARBA00023136"/>
    </source>
</evidence>
<organism evidence="16 17">
    <name type="scientific">Mikania micrantha</name>
    <name type="common">bitter vine</name>
    <dbReference type="NCBI Taxonomy" id="192012"/>
    <lineage>
        <taxon>Eukaryota</taxon>
        <taxon>Viridiplantae</taxon>
        <taxon>Streptophyta</taxon>
        <taxon>Embryophyta</taxon>
        <taxon>Tracheophyta</taxon>
        <taxon>Spermatophyta</taxon>
        <taxon>Magnoliopsida</taxon>
        <taxon>eudicotyledons</taxon>
        <taxon>Gunneridae</taxon>
        <taxon>Pentapetalae</taxon>
        <taxon>asterids</taxon>
        <taxon>campanulids</taxon>
        <taxon>Asterales</taxon>
        <taxon>Asteraceae</taxon>
        <taxon>Asteroideae</taxon>
        <taxon>Heliantheae alliance</taxon>
        <taxon>Eupatorieae</taxon>
        <taxon>Mikania</taxon>
    </lineage>
</organism>
<feature type="transmembrane region" description="Helical" evidence="15">
    <location>
        <begin position="102"/>
        <end position="123"/>
    </location>
</feature>
<dbReference type="PANTHER" id="PTHR31741:SF4">
    <property type="entry name" value="O-FUCOSYLTRANSFERASE 28"/>
    <property type="match status" value="1"/>
</dbReference>
<dbReference type="GO" id="GO:0016757">
    <property type="term" value="F:glycosyltransferase activity"/>
    <property type="evidence" value="ECO:0007669"/>
    <property type="project" value="UniProtKB-KW"/>
</dbReference>
<evidence type="ECO:0000313" key="17">
    <source>
        <dbReference type="Proteomes" id="UP000326396"/>
    </source>
</evidence>
<comment type="similarity">
    <text evidence="3">Belongs to the glycosyltransferase GT106 family.</text>
</comment>
<dbReference type="AlphaFoldDB" id="A0A5N6NUL1"/>
<keyword evidence="7" id="KW-0735">Signal-anchor</keyword>
<reference evidence="16 17" key="1">
    <citation type="submission" date="2019-05" db="EMBL/GenBank/DDBJ databases">
        <title>Mikania micrantha, genome provides insights into the molecular mechanism of rapid growth.</title>
        <authorList>
            <person name="Liu B."/>
        </authorList>
    </citation>
    <scope>NUCLEOTIDE SEQUENCE [LARGE SCALE GENOMIC DNA]</scope>
    <source>
        <strain evidence="16">NLD-2019</strain>
        <tissue evidence="16">Leaf</tissue>
    </source>
</reference>
<dbReference type="Proteomes" id="UP000326396">
    <property type="component" value="Linkage Group LG17"/>
</dbReference>
<evidence type="ECO:0000256" key="3">
    <source>
        <dbReference type="ARBA" id="ARBA00007737"/>
    </source>
</evidence>